<evidence type="ECO:0000256" key="4">
    <source>
        <dbReference type="ARBA" id="ARBA00022833"/>
    </source>
</evidence>
<evidence type="ECO:0000256" key="1">
    <source>
        <dbReference type="ARBA" id="ARBA00004123"/>
    </source>
</evidence>
<evidence type="ECO:0000256" key="3">
    <source>
        <dbReference type="ARBA" id="ARBA00022737"/>
    </source>
</evidence>
<dbReference type="CDD" id="cd00086">
    <property type="entry name" value="homeodomain"/>
    <property type="match status" value="1"/>
</dbReference>
<evidence type="ECO:0000256" key="5">
    <source>
        <dbReference type="ARBA" id="ARBA00023038"/>
    </source>
</evidence>
<dbReference type="SUPFAM" id="SSF46689">
    <property type="entry name" value="Homeodomain-like"/>
    <property type="match status" value="1"/>
</dbReference>
<dbReference type="Proteomes" id="UP000046392">
    <property type="component" value="Unplaced"/>
</dbReference>
<dbReference type="GO" id="GO:0005634">
    <property type="term" value="C:nucleus"/>
    <property type="evidence" value="ECO:0007669"/>
    <property type="project" value="UniProtKB-SubCell"/>
</dbReference>
<evidence type="ECO:0000256" key="7">
    <source>
        <dbReference type="ARBA" id="ARBA00023155"/>
    </source>
</evidence>
<feature type="DNA-binding region" description="Homeobox" evidence="9">
    <location>
        <begin position="237"/>
        <end position="296"/>
    </location>
</feature>
<dbReference type="InterPro" id="IPR001781">
    <property type="entry name" value="Znf_LIM"/>
</dbReference>
<dbReference type="InterPro" id="IPR001356">
    <property type="entry name" value="HD"/>
</dbReference>
<keyword evidence="5 10" id="KW-0440">LIM domain</keyword>
<sequence length="369" mass="41884">MINETEQIVEGCERTLNEGSSQILSLGSIMMLDENTGFDEFISTEKCSPKENCQGCSLPITDKYYLNMDNHCFHMQCLKCSICFCNLAGIDTCFTRDGLIYCKKDYMSKYIKQCDRCNKTILFDDLIMKVNEDTYFHATCFSCIVCFRYLQPGECFKYMGTGQLFCQIHCYQQKLENCIIPNILDSIVENNNNNMQPSPTEFFPITHPFTERSINRNLEEPSFDDGDSGSIDGNCKSKRMRTSFKHHQLRTMKAYFNINHNPDSKDLKALAQKTGLTKRVLQVWFQNARAKHRRTNASINESFFHATIGSRSSTPSSLGTINSNDVTSIAKESLCTSNSSFSTTSSINSRNNSKSPSVVQGVEIKNTSY</sequence>
<reference evidence="15" key="1">
    <citation type="submission" date="2017-02" db="UniProtKB">
        <authorList>
            <consortium name="WormBaseParasite"/>
        </authorList>
    </citation>
    <scope>IDENTIFICATION</scope>
</reference>
<dbReference type="Pfam" id="PF00046">
    <property type="entry name" value="Homeodomain"/>
    <property type="match status" value="1"/>
</dbReference>
<dbReference type="Gene3D" id="2.10.110.10">
    <property type="entry name" value="Cysteine Rich Protein"/>
    <property type="match status" value="2"/>
</dbReference>
<dbReference type="GO" id="GO:0000977">
    <property type="term" value="F:RNA polymerase II transcription regulatory region sequence-specific DNA binding"/>
    <property type="evidence" value="ECO:0007669"/>
    <property type="project" value="TreeGrafter"/>
</dbReference>
<dbReference type="STRING" id="174720.A0A0N5C150"/>
<dbReference type="InterPro" id="IPR009057">
    <property type="entry name" value="Homeodomain-like_sf"/>
</dbReference>
<evidence type="ECO:0000256" key="2">
    <source>
        <dbReference type="ARBA" id="ARBA00022723"/>
    </source>
</evidence>
<evidence type="ECO:0000259" key="12">
    <source>
        <dbReference type="PROSITE" id="PS50023"/>
    </source>
</evidence>
<evidence type="ECO:0000259" key="13">
    <source>
        <dbReference type="PROSITE" id="PS50071"/>
    </source>
</evidence>
<dbReference type="PANTHER" id="PTHR24208:SF168">
    <property type="entry name" value="PROTEIN APTEROUS"/>
    <property type="match status" value="1"/>
</dbReference>
<keyword evidence="4 10" id="KW-0862">Zinc</keyword>
<evidence type="ECO:0000256" key="9">
    <source>
        <dbReference type="PROSITE-ProRule" id="PRU00108"/>
    </source>
</evidence>
<name>A0A0N5C150_STREA</name>
<keyword evidence="3" id="KW-0677">Repeat</keyword>
<dbReference type="InterPro" id="IPR050453">
    <property type="entry name" value="LIM_Homeobox_TF"/>
</dbReference>
<dbReference type="PANTHER" id="PTHR24208">
    <property type="entry name" value="LIM/HOMEOBOX PROTEIN LHX"/>
    <property type="match status" value="1"/>
</dbReference>
<feature type="domain" description="LIM zinc-binding" evidence="12">
    <location>
        <begin position="51"/>
        <end position="112"/>
    </location>
</feature>
<dbReference type="GO" id="GO:0030182">
    <property type="term" value="P:neuron differentiation"/>
    <property type="evidence" value="ECO:0007669"/>
    <property type="project" value="TreeGrafter"/>
</dbReference>
<proteinExistence type="predicted"/>
<dbReference type="WBParaSite" id="SPAL_0001172900.1">
    <property type="protein sequence ID" value="SPAL_0001172900.1"/>
    <property type="gene ID" value="SPAL_0001172900"/>
</dbReference>
<evidence type="ECO:0000256" key="10">
    <source>
        <dbReference type="PROSITE-ProRule" id="PRU00125"/>
    </source>
</evidence>
<keyword evidence="14" id="KW-1185">Reference proteome</keyword>
<dbReference type="PROSITE" id="PS00027">
    <property type="entry name" value="HOMEOBOX_1"/>
    <property type="match status" value="1"/>
</dbReference>
<dbReference type="GO" id="GO:0000981">
    <property type="term" value="F:DNA-binding transcription factor activity, RNA polymerase II-specific"/>
    <property type="evidence" value="ECO:0007669"/>
    <property type="project" value="InterPro"/>
</dbReference>
<dbReference type="Gene3D" id="1.10.10.60">
    <property type="entry name" value="Homeodomain-like"/>
    <property type="match status" value="1"/>
</dbReference>
<comment type="subcellular location">
    <subcellularLocation>
        <location evidence="1 9 11">Nucleus</location>
    </subcellularLocation>
</comment>
<evidence type="ECO:0000256" key="8">
    <source>
        <dbReference type="ARBA" id="ARBA00023242"/>
    </source>
</evidence>
<keyword evidence="7 9" id="KW-0371">Homeobox</keyword>
<keyword evidence="2 10" id="KW-0479">Metal-binding</keyword>
<accession>A0A0N5C150</accession>
<keyword evidence="8 9" id="KW-0539">Nucleus</keyword>
<dbReference type="GO" id="GO:0045944">
    <property type="term" value="P:positive regulation of transcription by RNA polymerase II"/>
    <property type="evidence" value="ECO:0007669"/>
    <property type="project" value="UniProtKB-ARBA"/>
</dbReference>
<keyword evidence="6 9" id="KW-0238">DNA-binding</keyword>
<dbReference type="PROSITE" id="PS50071">
    <property type="entry name" value="HOMEOBOX_2"/>
    <property type="match status" value="1"/>
</dbReference>
<protein>
    <submittedName>
        <fullName evidence="15">Homeobox domain-containing protein</fullName>
    </submittedName>
</protein>
<dbReference type="InterPro" id="IPR017970">
    <property type="entry name" value="Homeobox_CS"/>
</dbReference>
<dbReference type="AlphaFoldDB" id="A0A0N5C150"/>
<dbReference type="PROSITE" id="PS00478">
    <property type="entry name" value="LIM_DOMAIN_1"/>
    <property type="match status" value="1"/>
</dbReference>
<evidence type="ECO:0000256" key="6">
    <source>
        <dbReference type="ARBA" id="ARBA00023125"/>
    </source>
</evidence>
<organism evidence="14 15">
    <name type="scientific">Strongyloides papillosus</name>
    <name type="common">Intestinal threadworm</name>
    <dbReference type="NCBI Taxonomy" id="174720"/>
    <lineage>
        <taxon>Eukaryota</taxon>
        <taxon>Metazoa</taxon>
        <taxon>Ecdysozoa</taxon>
        <taxon>Nematoda</taxon>
        <taxon>Chromadorea</taxon>
        <taxon>Rhabditida</taxon>
        <taxon>Tylenchina</taxon>
        <taxon>Panagrolaimomorpha</taxon>
        <taxon>Strongyloidoidea</taxon>
        <taxon>Strongyloididae</taxon>
        <taxon>Strongyloides</taxon>
    </lineage>
</organism>
<dbReference type="SMART" id="SM00132">
    <property type="entry name" value="LIM"/>
    <property type="match status" value="2"/>
</dbReference>
<dbReference type="Pfam" id="PF00412">
    <property type="entry name" value="LIM"/>
    <property type="match status" value="2"/>
</dbReference>
<feature type="domain" description="Homeobox" evidence="13">
    <location>
        <begin position="235"/>
        <end position="295"/>
    </location>
</feature>
<evidence type="ECO:0000256" key="11">
    <source>
        <dbReference type="RuleBase" id="RU000682"/>
    </source>
</evidence>
<dbReference type="SMART" id="SM00389">
    <property type="entry name" value="HOX"/>
    <property type="match status" value="1"/>
</dbReference>
<dbReference type="PROSITE" id="PS50023">
    <property type="entry name" value="LIM_DOMAIN_2"/>
    <property type="match status" value="2"/>
</dbReference>
<evidence type="ECO:0000313" key="15">
    <source>
        <dbReference type="WBParaSite" id="SPAL_0001172900.1"/>
    </source>
</evidence>
<feature type="domain" description="LIM zinc-binding" evidence="12">
    <location>
        <begin position="113"/>
        <end position="177"/>
    </location>
</feature>
<dbReference type="FunFam" id="1.10.10.60:FF:000027">
    <property type="entry name" value="LIM/homeobox protein Lhx9"/>
    <property type="match status" value="1"/>
</dbReference>
<dbReference type="GO" id="GO:0046872">
    <property type="term" value="F:metal ion binding"/>
    <property type="evidence" value="ECO:0007669"/>
    <property type="project" value="UniProtKB-KW"/>
</dbReference>
<dbReference type="SUPFAM" id="SSF57716">
    <property type="entry name" value="Glucocorticoid receptor-like (DNA-binding domain)"/>
    <property type="match status" value="1"/>
</dbReference>
<evidence type="ECO:0000313" key="14">
    <source>
        <dbReference type="Proteomes" id="UP000046392"/>
    </source>
</evidence>
<dbReference type="GO" id="GO:0045664">
    <property type="term" value="P:regulation of neuron differentiation"/>
    <property type="evidence" value="ECO:0007669"/>
    <property type="project" value="UniProtKB-ARBA"/>
</dbReference>